<evidence type="ECO:0000256" key="1">
    <source>
        <dbReference type="SAM" id="SignalP"/>
    </source>
</evidence>
<dbReference type="AlphaFoldDB" id="A0A6J4M152"/>
<organism evidence="2">
    <name type="scientific">uncultured Gemmatimonadota bacterium</name>
    <dbReference type="NCBI Taxonomy" id="203437"/>
    <lineage>
        <taxon>Bacteria</taxon>
        <taxon>Pseudomonadati</taxon>
        <taxon>Gemmatimonadota</taxon>
        <taxon>environmental samples</taxon>
    </lineage>
</organism>
<feature type="signal peptide" evidence="1">
    <location>
        <begin position="1"/>
        <end position="20"/>
    </location>
</feature>
<accession>A0A6J4M152</accession>
<feature type="chain" id="PRO_5026746852" evidence="1">
    <location>
        <begin position="21"/>
        <end position="148"/>
    </location>
</feature>
<keyword evidence="1" id="KW-0732">Signal</keyword>
<name>A0A6J4M152_9BACT</name>
<sequence length="148" mass="15812">MRRILIALAALAALPSATRAQSTRDDVSQLLTQAAGEARQKGYASEARVFDSRGIIGMLPRTGSVVLEVNLRAGVRYTVVGVCDAECADLDLRAHAPDGQRVLDEDVSTDDVPLLTFTAAETGPHPLAVIMTECRTALCYFGVKVLAR</sequence>
<protein>
    <submittedName>
        <fullName evidence="2">Uncharacterized protein</fullName>
    </submittedName>
</protein>
<proteinExistence type="predicted"/>
<gene>
    <name evidence="2" type="ORF">AVDCRST_MAG89-2741</name>
</gene>
<dbReference type="EMBL" id="CADCTV010000573">
    <property type="protein sequence ID" value="CAA9343424.1"/>
    <property type="molecule type" value="Genomic_DNA"/>
</dbReference>
<reference evidence="2" key="1">
    <citation type="submission" date="2020-02" db="EMBL/GenBank/DDBJ databases">
        <authorList>
            <person name="Meier V. D."/>
        </authorList>
    </citation>
    <scope>NUCLEOTIDE SEQUENCE</scope>
    <source>
        <strain evidence="2">AVDCRST_MAG89</strain>
    </source>
</reference>
<evidence type="ECO:0000313" key="2">
    <source>
        <dbReference type="EMBL" id="CAA9343424.1"/>
    </source>
</evidence>